<feature type="compositionally biased region" description="Basic and acidic residues" evidence="1">
    <location>
        <begin position="47"/>
        <end position="59"/>
    </location>
</feature>
<accession>F7VB22</accession>
<reference evidence="2 3" key="1">
    <citation type="journal article" date="2011" name="Biochem. Biophys. Res. Commun.">
        <title>Increased number of Arginine-based salt bridges contributes to the thermotolerance of thermotolerant acetic acid bacteria, Acetobacter tropicalis SKU1100.</title>
        <authorList>
            <person name="Matsutani M."/>
            <person name="Hirakawa H."/>
            <person name="Nishikura M."/>
            <person name="Soemphol W."/>
            <person name="Ali I.A.I."/>
            <person name="Yakushi T."/>
            <person name="Matsushita K."/>
        </authorList>
    </citation>
    <scope>NUCLEOTIDE SEQUENCE [LARGE SCALE GENOMIC DNA]</scope>
    <source>
        <strain evidence="2 3">NBRC 101654</strain>
    </source>
</reference>
<dbReference type="AlphaFoldDB" id="F7VB22"/>
<gene>
    <name evidence="2" type="ORF">ATPR_0571</name>
</gene>
<proteinExistence type="predicted"/>
<protein>
    <submittedName>
        <fullName evidence="2">Uncharacterized protein</fullName>
    </submittedName>
</protein>
<name>F7VB22_9PROT</name>
<sequence length="59" mass="6763">MLFGVRLHTVGKPSYGPVLHKRTFFWENWPQTGIKTHEARACSPEEAGMRSRDSKCDSK</sequence>
<comment type="caution">
    <text evidence="2">The sequence shown here is derived from an EMBL/GenBank/DDBJ whole genome shotgun (WGS) entry which is preliminary data.</text>
</comment>
<evidence type="ECO:0000256" key="1">
    <source>
        <dbReference type="SAM" id="MobiDB-lite"/>
    </source>
</evidence>
<dbReference type="Proteomes" id="UP000004319">
    <property type="component" value="Unassembled WGS sequence"/>
</dbReference>
<evidence type="ECO:0000313" key="2">
    <source>
        <dbReference type="EMBL" id="GAA07567.1"/>
    </source>
</evidence>
<organism evidence="2 3">
    <name type="scientific">Acetobacter tropicalis NBRC 101654</name>
    <dbReference type="NCBI Taxonomy" id="749388"/>
    <lineage>
        <taxon>Bacteria</taxon>
        <taxon>Pseudomonadati</taxon>
        <taxon>Pseudomonadota</taxon>
        <taxon>Alphaproteobacteria</taxon>
        <taxon>Acetobacterales</taxon>
        <taxon>Acetobacteraceae</taxon>
        <taxon>Acetobacter</taxon>
    </lineage>
</organism>
<evidence type="ECO:0000313" key="3">
    <source>
        <dbReference type="Proteomes" id="UP000004319"/>
    </source>
</evidence>
<dbReference type="EMBL" id="BABS01000010">
    <property type="protein sequence ID" value="GAA07567.1"/>
    <property type="molecule type" value="Genomic_DNA"/>
</dbReference>
<feature type="region of interest" description="Disordered" evidence="1">
    <location>
        <begin position="39"/>
        <end position="59"/>
    </location>
</feature>